<keyword evidence="2" id="KW-0227">DNA damage</keyword>
<dbReference type="Gene3D" id="2.10.109.10">
    <property type="entry name" value="Umud Fragment, subunit A"/>
    <property type="match status" value="1"/>
</dbReference>
<accession>A0A6F8PMS2</accession>
<keyword evidence="6" id="KW-0742">SOS response</keyword>
<evidence type="ECO:0000256" key="8">
    <source>
        <dbReference type="SAM" id="MobiDB-lite"/>
    </source>
</evidence>
<dbReference type="GO" id="GO:0006355">
    <property type="term" value="P:regulation of DNA-templated transcription"/>
    <property type="evidence" value="ECO:0007669"/>
    <property type="project" value="InterPro"/>
</dbReference>
<comment type="similarity">
    <text evidence="1 7">Belongs to the peptidase S24 family.</text>
</comment>
<dbReference type="GO" id="GO:0016787">
    <property type="term" value="F:hydrolase activity"/>
    <property type="evidence" value="ECO:0007669"/>
    <property type="project" value="UniProtKB-KW"/>
</dbReference>
<evidence type="ECO:0000259" key="9">
    <source>
        <dbReference type="Pfam" id="PF00717"/>
    </source>
</evidence>
<dbReference type="PRINTS" id="PR00726">
    <property type="entry name" value="LEXASERPTASE"/>
</dbReference>
<dbReference type="GO" id="GO:0009432">
    <property type="term" value="P:SOS response"/>
    <property type="evidence" value="ECO:0007669"/>
    <property type="project" value="UniProtKB-KW"/>
</dbReference>
<keyword evidence="11" id="KW-1185">Reference proteome</keyword>
<dbReference type="InterPro" id="IPR006197">
    <property type="entry name" value="Peptidase_S24_LexA"/>
</dbReference>
<dbReference type="CDD" id="cd06529">
    <property type="entry name" value="S24_LexA-like"/>
    <property type="match status" value="1"/>
</dbReference>
<evidence type="ECO:0000256" key="7">
    <source>
        <dbReference type="RuleBase" id="RU003991"/>
    </source>
</evidence>
<dbReference type="GO" id="GO:0003677">
    <property type="term" value="F:DNA binding"/>
    <property type="evidence" value="ECO:0007669"/>
    <property type="project" value="InterPro"/>
</dbReference>
<evidence type="ECO:0000256" key="1">
    <source>
        <dbReference type="ARBA" id="ARBA00007484"/>
    </source>
</evidence>
<proteinExistence type="inferred from homology"/>
<protein>
    <submittedName>
        <fullName evidence="10">SOS (Error prone) mutagenesis protein UmuD (RumA)</fullName>
    </submittedName>
</protein>
<evidence type="ECO:0000313" key="11">
    <source>
        <dbReference type="Proteomes" id="UP000501466"/>
    </source>
</evidence>
<dbReference type="AlphaFoldDB" id="A0A6F8PMS2"/>
<keyword evidence="4 7" id="KW-0068">Autocatalytic cleavage</keyword>
<dbReference type="RefSeq" id="WP_173291213.1">
    <property type="nucleotide sequence ID" value="NZ_AP021888.1"/>
</dbReference>
<name>A0A6F8PMS2_9GAMM</name>
<dbReference type="Pfam" id="PF00717">
    <property type="entry name" value="Peptidase_S24"/>
    <property type="match status" value="1"/>
</dbReference>
<evidence type="ECO:0000256" key="3">
    <source>
        <dbReference type="ARBA" id="ARBA00022801"/>
    </source>
</evidence>
<feature type="compositionally biased region" description="Basic residues" evidence="8">
    <location>
        <begin position="7"/>
        <end position="18"/>
    </location>
</feature>
<dbReference type="InterPro" id="IPR015927">
    <property type="entry name" value="Peptidase_S24_S26A/B/C"/>
</dbReference>
<dbReference type="PANTHER" id="PTHR33516:SF2">
    <property type="entry name" value="LEXA REPRESSOR-RELATED"/>
    <property type="match status" value="1"/>
</dbReference>
<dbReference type="SUPFAM" id="SSF51306">
    <property type="entry name" value="LexA/Signal peptidase"/>
    <property type="match status" value="1"/>
</dbReference>
<keyword evidence="3 7" id="KW-0378">Hydrolase</keyword>
<evidence type="ECO:0000256" key="6">
    <source>
        <dbReference type="ARBA" id="ARBA00023236"/>
    </source>
</evidence>
<reference evidence="11" key="1">
    <citation type="submission" date="2019-11" db="EMBL/GenBank/DDBJ databases">
        <title>Isolation and characterization of two novel species in the genus Thiomicrorhabdus.</title>
        <authorList>
            <person name="Mochizuki J."/>
            <person name="Kojima H."/>
            <person name="Fukui M."/>
        </authorList>
    </citation>
    <scope>NUCLEOTIDE SEQUENCE [LARGE SCALE GENOMIC DNA]</scope>
    <source>
        <strain evidence="11">AkT22</strain>
    </source>
</reference>
<feature type="domain" description="Peptidase S24/S26A/S26B/S26C" evidence="9">
    <location>
        <begin position="85"/>
        <end position="200"/>
    </location>
</feature>
<dbReference type="InterPro" id="IPR050077">
    <property type="entry name" value="LexA_repressor"/>
</dbReference>
<dbReference type="NCBIfam" id="NF007621">
    <property type="entry name" value="PRK10276.1"/>
    <property type="match status" value="1"/>
</dbReference>
<dbReference type="KEGG" id="tzo:THMIRHAT_11570"/>
<feature type="region of interest" description="Disordered" evidence="8">
    <location>
        <begin position="1"/>
        <end position="20"/>
    </location>
</feature>
<dbReference type="InterPro" id="IPR039418">
    <property type="entry name" value="LexA-like"/>
</dbReference>
<evidence type="ECO:0000256" key="5">
    <source>
        <dbReference type="ARBA" id="ARBA00023204"/>
    </source>
</evidence>
<evidence type="ECO:0000256" key="4">
    <source>
        <dbReference type="ARBA" id="ARBA00022813"/>
    </source>
</evidence>
<dbReference type="InterPro" id="IPR036286">
    <property type="entry name" value="LexA/Signal_pep-like_sf"/>
</dbReference>
<organism evidence="10 11">
    <name type="scientific">Thiosulfativibrio zosterae</name>
    <dbReference type="NCBI Taxonomy" id="2675053"/>
    <lineage>
        <taxon>Bacteria</taxon>
        <taxon>Pseudomonadati</taxon>
        <taxon>Pseudomonadota</taxon>
        <taxon>Gammaproteobacteria</taxon>
        <taxon>Thiotrichales</taxon>
        <taxon>Piscirickettsiaceae</taxon>
        <taxon>Thiosulfativibrio</taxon>
    </lineage>
</organism>
<keyword evidence="5" id="KW-0234">DNA repair</keyword>
<sequence>MTEKTHGGKRSGAGRKKGSGLFGEDTKVIRIPESKVTLVKNWLRETAEIDKQRQIKNELQALAKNKAQVYLATDEQDPEANRLNLYSHKVVAGFPSPADDYIEDRLNLNDQLIPHKESTFLLRVQGDSMKKIGIFDGDLLVVDKSLKPSDGKIVIAALDGELTVKRLSIKSTGTWLVPENDNYPPIPVREESEVVIWGVVTATIHQFK</sequence>
<dbReference type="Proteomes" id="UP000501466">
    <property type="component" value="Chromosome"/>
</dbReference>
<dbReference type="EMBL" id="AP021888">
    <property type="protein sequence ID" value="BBP43411.1"/>
    <property type="molecule type" value="Genomic_DNA"/>
</dbReference>
<evidence type="ECO:0000313" key="10">
    <source>
        <dbReference type="EMBL" id="BBP43411.1"/>
    </source>
</evidence>
<dbReference type="GO" id="GO:0006281">
    <property type="term" value="P:DNA repair"/>
    <property type="evidence" value="ECO:0007669"/>
    <property type="project" value="UniProtKB-KW"/>
</dbReference>
<evidence type="ECO:0000256" key="2">
    <source>
        <dbReference type="ARBA" id="ARBA00022763"/>
    </source>
</evidence>
<dbReference type="PANTHER" id="PTHR33516">
    <property type="entry name" value="LEXA REPRESSOR"/>
    <property type="match status" value="1"/>
</dbReference>
<gene>
    <name evidence="10" type="ORF">THMIRHAT_11570</name>
</gene>